<evidence type="ECO:0000256" key="2">
    <source>
        <dbReference type="ARBA" id="ARBA00022801"/>
    </source>
</evidence>
<dbReference type="PANTHER" id="PTHR21660">
    <property type="entry name" value="THIOESTERASE SUPERFAMILY MEMBER-RELATED"/>
    <property type="match status" value="1"/>
</dbReference>
<evidence type="ECO:0000313" key="4">
    <source>
        <dbReference type="EMBL" id="MCB5363044.1"/>
    </source>
</evidence>
<proteinExistence type="inferred from homology"/>
<sequence>MSPQQKQQTQQAQQEQAIDYFGLHIPFMQFLGLVPDTFTPEVVRTRLTARPELLNSRGAVHGGALMSALDFTLSAAARAHAPDCGMATIDMSTHFLSPAMGDVIIEARCLRLGGSLSFCDGQALDEQGNVLATATATFKIVRPRPGRPC</sequence>
<comment type="similarity">
    <text evidence="1">Belongs to the thioesterase PaaI family.</text>
</comment>
<comment type="caution">
    <text evidence="4">The sequence shown here is derived from an EMBL/GenBank/DDBJ whole genome shotgun (WGS) entry which is preliminary data.</text>
</comment>
<evidence type="ECO:0000259" key="3">
    <source>
        <dbReference type="Pfam" id="PF03061"/>
    </source>
</evidence>
<evidence type="ECO:0000313" key="5">
    <source>
        <dbReference type="Proteomes" id="UP000776983"/>
    </source>
</evidence>
<dbReference type="NCBIfam" id="TIGR00369">
    <property type="entry name" value="unchar_dom_1"/>
    <property type="match status" value="1"/>
</dbReference>
<dbReference type="InterPro" id="IPR039298">
    <property type="entry name" value="ACOT13"/>
</dbReference>
<keyword evidence="2" id="KW-0378">Hydrolase</keyword>
<dbReference type="CDD" id="cd03443">
    <property type="entry name" value="PaaI_thioesterase"/>
    <property type="match status" value="1"/>
</dbReference>
<gene>
    <name evidence="4" type="ORF">H0484_04655</name>
</gene>
<dbReference type="PANTHER" id="PTHR21660:SF1">
    <property type="entry name" value="ACYL-COENZYME A THIOESTERASE 13"/>
    <property type="match status" value="1"/>
</dbReference>
<dbReference type="RefSeq" id="WP_226953287.1">
    <property type="nucleotide sequence ID" value="NZ_JACDXW010000002.1"/>
</dbReference>
<dbReference type="Proteomes" id="UP000776983">
    <property type="component" value="Unassembled WGS sequence"/>
</dbReference>
<dbReference type="InterPro" id="IPR029069">
    <property type="entry name" value="HotDog_dom_sf"/>
</dbReference>
<accession>A0ABS8CAI2</accession>
<keyword evidence="5" id="KW-1185">Reference proteome</keyword>
<dbReference type="InterPro" id="IPR003736">
    <property type="entry name" value="PAAI_dom"/>
</dbReference>
<reference evidence="4 5" key="1">
    <citation type="submission" date="2020-07" db="EMBL/GenBank/DDBJ databases">
        <title>Pusillimonas sp. nov., isolated from poultry manure in Taiwan.</title>
        <authorList>
            <person name="Lin S.-Y."/>
            <person name="Tang Y.-S."/>
            <person name="Young C.-C."/>
        </authorList>
    </citation>
    <scope>NUCLEOTIDE SEQUENCE [LARGE SCALE GENOMIC DNA]</scope>
    <source>
        <strain evidence="4 5">CC-YST705</strain>
    </source>
</reference>
<dbReference type="Gene3D" id="3.10.129.10">
    <property type="entry name" value="Hotdog Thioesterase"/>
    <property type="match status" value="1"/>
</dbReference>
<evidence type="ECO:0000256" key="1">
    <source>
        <dbReference type="ARBA" id="ARBA00008324"/>
    </source>
</evidence>
<organism evidence="4 5">
    <name type="scientific">Mesopusillimonas faecipullorum</name>
    <dbReference type="NCBI Taxonomy" id="2755040"/>
    <lineage>
        <taxon>Bacteria</taxon>
        <taxon>Pseudomonadati</taxon>
        <taxon>Pseudomonadota</taxon>
        <taxon>Betaproteobacteria</taxon>
        <taxon>Burkholderiales</taxon>
        <taxon>Alcaligenaceae</taxon>
        <taxon>Mesopusillimonas</taxon>
    </lineage>
</organism>
<dbReference type="SUPFAM" id="SSF54637">
    <property type="entry name" value="Thioesterase/thiol ester dehydrase-isomerase"/>
    <property type="match status" value="1"/>
</dbReference>
<dbReference type="EMBL" id="JACDXW010000002">
    <property type="protein sequence ID" value="MCB5363044.1"/>
    <property type="molecule type" value="Genomic_DNA"/>
</dbReference>
<name>A0ABS8CAI2_9BURK</name>
<protein>
    <submittedName>
        <fullName evidence="4">PaaI family thioesterase</fullName>
    </submittedName>
</protein>
<feature type="domain" description="Thioesterase" evidence="3">
    <location>
        <begin position="58"/>
        <end position="131"/>
    </location>
</feature>
<dbReference type="InterPro" id="IPR006683">
    <property type="entry name" value="Thioestr_dom"/>
</dbReference>
<dbReference type="Pfam" id="PF03061">
    <property type="entry name" value="4HBT"/>
    <property type="match status" value="1"/>
</dbReference>